<name>A0A2S7IQY3_9BACT</name>
<evidence type="ECO:0000313" key="2">
    <source>
        <dbReference type="Proteomes" id="UP000239590"/>
    </source>
</evidence>
<comment type="caution">
    <text evidence="1">The sequence shown here is derived from an EMBL/GenBank/DDBJ whole genome shotgun (WGS) entry which is preliminary data.</text>
</comment>
<reference evidence="2" key="1">
    <citation type="submission" date="2018-02" db="EMBL/GenBank/DDBJ databases">
        <title>Genome sequencing of Solimonas sp. HR-BB.</title>
        <authorList>
            <person name="Lee Y."/>
            <person name="Jeon C.O."/>
        </authorList>
    </citation>
    <scope>NUCLEOTIDE SEQUENCE [LARGE SCALE GENOMIC DNA]</scope>
    <source>
        <strain evidence="2">HR-U</strain>
    </source>
</reference>
<proteinExistence type="predicted"/>
<evidence type="ECO:0000313" key="1">
    <source>
        <dbReference type="EMBL" id="PQA60125.1"/>
    </source>
</evidence>
<organism evidence="1 2">
    <name type="scientific">Siphonobacter curvatus</name>
    <dbReference type="NCBI Taxonomy" id="2094562"/>
    <lineage>
        <taxon>Bacteria</taxon>
        <taxon>Pseudomonadati</taxon>
        <taxon>Bacteroidota</taxon>
        <taxon>Cytophagia</taxon>
        <taxon>Cytophagales</taxon>
        <taxon>Cytophagaceae</taxon>
        <taxon>Siphonobacter</taxon>
    </lineage>
</organism>
<dbReference type="AlphaFoldDB" id="A0A2S7IQY3"/>
<dbReference type="EMBL" id="PTRA01000001">
    <property type="protein sequence ID" value="PQA60125.1"/>
    <property type="molecule type" value="Genomic_DNA"/>
</dbReference>
<keyword evidence="2" id="KW-1185">Reference proteome</keyword>
<sequence>MEISLTQMEIGGFKSLTFPFNGSNVSGLLVQNQGNEPNQSAILYFNAGQKLSLVLERVKASNGKIILETIPIKSGFIAHILDSEGNRLALFALEA</sequence>
<dbReference type="Proteomes" id="UP000239590">
    <property type="component" value="Unassembled WGS sequence"/>
</dbReference>
<accession>A0A2S7IQY3</accession>
<protein>
    <recommendedName>
        <fullName evidence="3">VOC domain-containing protein</fullName>
    </recommendedName>
</protein>
<gene>
    <name evidence="1" type="ORF">C5O19_11060</name>
</gene>
<evidence type="ECO:0008006" key="3">
    <source>
        <dbReference type="Google" id="ProtNLM"/>
    </source>
</evidence>